<dbReference type="KEGG" id="pvo:PVOR_15874"/>
<proteinExistence type="predicted"/>
<name>A0A2R9SUS2_9BACL</name>
<reference evidence="1 2" key="1">
    <citation type="journal article" date="2010" name="BMC Genomics">
        <title>Genome sequence of the pattern forming Paenibacillus vortex bacterium reveals potential for thriving in complex environments.</title>
        <authorList>
            <person name="Sirota-Madi A."/>
            <person name="Olender T."/>
            <person name="Helman Y."/>
            <person name="Ingham C."/>
            <person name="Brainis I."/>
            <person name="Roth D."/>
            <person name="Hagi E."/>
            <person name="Brodsky L."/>
            <person name="Leshkowitz D."/>
            <person name="Galatenko V."/>
            <person name="Nikolaev V."/>
            <person name="Mugasimangalam R.C."/>
            <person name="Bransburg-Zabary S."/>
            <person name="Gutnick D.L."/>
            <person name="Lancet D."/>
            <person name="Ben-Jacob E."/>
        </authorList>
    </citation>
    <scope>NUCLEOTIDE SEQUENCE [LARGE SCALE GENOMIC DNA]</scope>
    <source>
        <strain evidence="1 2">V453</strain>
    </source>
</reference>
<evidence type="ECO:0000313" key="1">
    <source>
        <dbReference type="EMBL" id="EFU41120.1"/>
    </source>
</evidence>
<sequence>MFFAEEATPERMALLQDGSKLHEHRRMIASFYIP</sequence>
<dbReference type="EMBL" id="ADHJ01000023">
    <property type="protein sequence ID" value="EFU41120.1"/>
    <property type="molecule type" value="Genomic_DNA"/>
</dbReference>
<organism evidence="1 2">
    <name type="scientific">Paenibacillus vortex V453</name>
    <dbReference type="NCBI Taxonomy" id="715225"/>
    <lineage>
        <taxon>Bacteria</taxon>
        <taxon>Bacillati</taxon>
        <taxon>Bacillota</taxon>
        <taxon>Bacilli</taxon>
        <taxon>Bacillales</taxon>
        <taxon>Paenibacillaceae</taxon>
        <taxon>Paenibacillus</taxon>
    </lineage>
</organism>
<keyword evidence="2" id="KW-1185">Reference proteome</keyword>
<comment type="caution">
    <text evidence="1">The sequence shown here is derived from an EMBL/GenBank/DDBJ whole genome shotgun (WGS) entry which is preliminary data.</text>
</comment>
<dbReference type="Proteomes" id="UP000003094">
    <property type="component" value="Unassembled WGS sequence"/>
</dbReference>
<evidence type="ECO:0000313" key="2">
    <source>
        <dbReference type="Proteomes" id="UP000003094"/>
    </source>
</evidence>
<dbReference type="AlphaFoldDB" id="A0A2R9SUS2"/>
<gene>
    <name evidence="1" type="ORF">PVOR_15874</name>
</gene>
<protein>
    <submittedName>
        <fullName evidence="1">Uncharacterized protein</fullName>
    </submittedName>
</protein>
<accession>A0A2R9SUS2</accession>